<comment type="caution">
    <text evidence="1">The sequence shown here is derived from an EMBL/GenBank/DDBJ whole genome shotgun (WGS) entry which is preliminary data.</text>
</comment>
<dbReference type="Proteomes" id="UP001055811">
    <property type="component" value="Linkage Group LG07"/>
</dbReference>
<dbReference type="EMBL" id="CM042015">
    <property type="protein sequence ID" value="KAI3707868.1"/>
    <property type="molecule type" value="Genomic_DNA"/>
</dbReference>
<organism evidence="1 2">
    <name type="scientific">Cichorium intybus</name>
    <name type="common">Chicory</name>
    <dbReference type="NCBI Taxonomy" id="13427"/>
    <lineage>
        <taxon>Eukaryota</taxon>
        <taxon>Viridiplantae</taxon>
        <taxon>Streptophyta</taxon>
        <taxon>Embryophyta</taxon>
        <taxon>Tracheophyta</taxon>
        <taxon>Spermatophyta</taxon>
        <taxon>Magnoliopsida</taxon>
        <taxon>eudicotyledons</taxon>
        <taxon>Gunneridae</taxon>
        <taxon>Pentapetalae</taxon>
        <taxon>asterids</taxon>
        <taxon>campanulids</taxon>
        <taxon>Asterales</taxon>
        <taxon>Asteraceae</taxon>
        <taxon>Cichorioideae</taxon>
        <taxon>Cichorieae</taxon>
        <taxon>Cichoriinae</taxon>
        <taxon>Cichorium</taxon>
    </lineage>
</organism>
<name>A0ACB9AET3_CICIN</name>
<gene>
    <name evidence="1" type="ORF">L2E82_36759</name>
</gene>
<evidence type="ECO:0000313" key="2">
    <source>
        <dbReference type="Proteomes" id="UP001055811"/>
    </source>
</evidence>
<reference evidence="2" key="1">
    <citation type="journal article" date="2022" name="Mol. Ecol. Resour.">
        <title>The genomes of chicory, endive, great burdock and yacon provide insights into Asteraceae palaeo-polyploidization history and plant inulin production.</title>
        <authorList>
            <person name="Fan W."/>
            <person name="Wang S."/>
            <person name="Wang H."/>
            <person name="Wang A."/>
            <person name="Jiang F."/>
            <person name="Liu H."/>
            <person name="Zhao H."/>
            <person name="Xu D."/>
            <person name="Zhang Y."/>
        </authorList>
    </citation>
    <scope>NUCLEOTIDE SEQUENCE [LARGE SCALE GENOMIC DNA]</scope>
    <source>
        <strain evidence="2">cv. Punajuju</strain>
    </source>
</reference>
<reference evidence="1 2" key="2">
    <citation type="journal article" date="2022" name="Mol. Ecol. Resour.">
        <title>The genomes of chicory, endive, great burdock and yacon provide insights into Asteraceae paleo-polyploidization history and plant inulin production.</title>
        <authorList>
            <person name="Fan W."/>
            <person name="Wang S."/>
            <person name="Wang H."/>
            <person name="Wang A."/>
            <person name="Jiang F."/>
            <person name="Liu H."/>
            <person name="Zhao H."/>
            <person name="Xu D."/>
            <person name="Zhang Y."/>
        </authorList>
    </citation>
    <scope>NUCLEOTIDE SEQUENCE [LARGE SCALE GENOMIC DNA]</scope>
    <source>
        <strain evidence="2">cv. Punajuju</strain>
        <tissue evidence="1">Leaves</tissue>
    </source>
</reference>
<proteinExistence type="predicted"/>
<evidence type="ECO:0000313" key="1">
    <source>
        <dbReference type="EMBL" id="KAI3707868.1"/>
    </source>
</evidence>
<keyword evidence="2" id="KW-1185">Reference proteome</keyword>
<accession>A0ACB9AET3</accession>
<protein>
    <submittedName>
        <fullName evidence="1">Uncharacterized protein</fullName>
    </submittedName>
</protein>
<sequence>MFAVPIIISGDILNNYTEEGGILNNCSSVTVNGAILNIYTEEGGSGDVSARGEHVLAAAGEVHLERCINCYRTNSGVLSSSPATTITEQTPLPFLPRQLLPTNKALDIRVPGIIHLNRVALFFTIAL</sequence>